<sequence>MIELHQVSYAYQNQSMMFNFSVAKGEIVTLLGPSGAGKSTLLNIIAGFIAPNHGQIILNGKDVTTTPPAKRPVSILFQDNNLFTHLTVEQNLALGISPGMKLTPEQRTNLHHIAKRIGLIDYLDKHPAQLSGGQRQRVAIGRCLLIRRPILLLDEPFSSLDPKLKNEMFCLLKEIHAEYQLTIVMVTHQLDDIDISHNRCLVLIDGKIAYDGDFKKIQQYPDVALHLGIASYKINKRWQNNS</sequence>
<keyword evidence="4" id="KW-0547">Nucleotide-binding</keyword>
<dbReference type="EMBL" id="JABURY010000010">
    <property type="protein sequence ID" value="MBC9130646.1"/>
    <property type="molecule type" value="Genomic_DNA"/>
</dbReference>
<dbReference type="RefSeq" id="WP_187755084.1">
    <property type="nucleotide sequence ID" value="NZ_JABURY010000010.1"/>
</dbReference>
<keyword evidence="10" id="KW-1185">Reference proteome</keyword>
<keyword evidence="3" id="KW-0997">Cell inner membrane</keyword>
<keyword evidence="1" id="KW-0813">Transport</keyword>
<evidence type="ECO:0000313" key="10">
    <source>
        <dbReference type="Proteomes" id="UP000651208"/>
    </source>
</evidence>
<dbReference type="PANTHER" id="PTHR42781">
    <property type="entry name" value="SPERMIDINE/PUTRESCINE IMPORT ATP-BINDING PROTEIN POTA"/>
    <property type="match status" value="1"/>
</dbReference>
<dbReference type="InterPro" id="IPR027417">
    <property type="entry name" value="P-loop_NTPase"/>
</dbReference>
<dbReference type="Pfam" id="PF00005">
    <property type="entry name" value="ABC_tran"/>
    <property type="match status" value="1"/>
</dbReference>
<dbReference type="SMART" id="SM00382">
    <property type="entry name" value="AAA"/>
    <property type="match status" value="1"/>
</dbReference>
<evidence type="ECO:0000256" key="4">
    <source>
        <dbReference type="ARBA" id="ARBA00022741"/>
    </source>
</evidence>
<dbReference type="NCBIfam" id="TIGR01277">
    <property type="entry name" value="thiQ"/>
    <property type="match status" value="1"/>
</dbReference>
<accession>A0ABR7QWQ9</accession>
<dbReference type="InterPro" id="IPR003593">
    <property type="entry name" value="AAA+_ATPase"/>
</dbReference>
<evidence type="ECO:0000256" key="3">
    <source>
        <dbReference type="ARBA" id="ARBA00022519"/>
    </source>
</evidence>
<dbReference type="Gene3D" id="3.40.50.300">
    <property type="entry name" value="P-loop containing nucleotide triphosphate hydrolases"/>
    <property type="match status" value="1"/>
</dbReference>
<keyword evidence="5 9" id="KW-0067">ATP-binding</keyword>
<keyword evidence="6" id="KW-1278">Translocase</keyword>
<dbReference type="InterPro" id="IPR017871">
    <property type="entry name" value="ABC_transporter-like_CS"/>
</dbReference>
<dbReference type="InterPro" id="IPR005968">
    <property type="entry name" value="Thiamine_ABC_ThiQ"/>
</dbReference>
<evidence type="ECO:0000256" key="5">
    <source>
        <dbReference type="ARBA" id="ARBA00022840"/>
    </source>
</evidence>
<name>A0ABR7QWQ9_9GAMM</name>
<evidence type="ECO:0000313" key="9">
    <source>
        <dbReference type="EMBL" id="MBC9130646.1"/>
    </source>
</evidence>
<evidence type="ECO:0000256" key="2">
    <source>
        <dbReference type="ARBA" id="ARBA00022475"/>
    </source>
</evidence>
<dbReference type="SUPFAM" id="SSF52540">
    <property type="entry name" value="P-loop containing nucleoside triphosphate hydrolases"/>
    <property type="match status" value="1"/>
</dbReference>
<feature type="domain" description="ABC transporter" evidence="8">
    <location>
        <begin position="2"/>
        <end position="230"/>
    </location>
</feature>
<reference evidence="9 10" key="1">
    <citation type="submission" date="2020-06" db="EMBL/GenBank/DDBJ databases">
        <title>Frischella cerana isolated from Apis cerana gut homogenate.</title>
        <authorList>
            <person name="Wolter L.A."/>
            <person name="Suenami S."/>
            <person name="Miyazaki R."/>
        </authorList>
    </citation>
    <scope>NUCLEOTIDE SEQUENCE [LARGE SCALE GENOMIC DNA]</scope>
    <source>
        <strain evidence="9 10">Ac13</strain>
    </source>
</reference>
<keyword evidence="2" id="KW-1003">Cell membrane</keyword>
<evidence type="ECO:0000259" key="8">
    <source>
        <dbReference type="PROSITE" id="PS50893"/>
    </source>
</evidence>
<protein>
    <submittedName>
        <fullName evidence="9">Thiamine ABC transporter ATP-binding protein ThiQ</fullName>
    </submittedName>
</protein>
<dbReference type="InterPro" id="IPR003439">
    <property type="entry name" value="ABC_transporter-like_ATP-bd"/>
</dbReference>
<dbReference type="GO" id="GO:0005524">
    <property type="term" value="F:ATP binding"/>
    <property type="evidence" value="ECO:0007669"/>
    <property type="project" value="UniProtKB-KW"/>
</dbReference>
<comment type="caution">
    <text evidence="9">The sequence shown here is derived from an EMBL/GenBank/DDBJ whole genome shotgun (WGS) entry which is preliminary data.</text>
</comment>
<evidence type="ECO:0000256" key="6">
    <source>
        <dbReference type="ARBA" id="ARBA00022967"/>
    </source>
</evidence>
<dbReference type="PROSITE" id="PS00211">
    <property type="entry name" value="ABC_TRANSPORTER_1"/>
    <property type="match status" value="1"/>
</dbReference>
<evidence type="ECO:0000256" key="1">
    <source>
        <dbReference type="ARBA" id="ARBA00022448"/>
    </source>
</evidence>
<gene>
    <name evidence="9" type="primary">thiQ</name>
    <name evidence="9" type="ORF">FcAc13_04905</name>
</gene>
<organism evidence="9 10">
    <name type="scientific">Frischella japonica</name>
    <dbReference type="NCBI Taxonomy" id="2741544"/>
    <lineage>
        <taxon>Bacteria</taxon>
        <taxon>Pseudomonadati</taxon>
        <taxon>Pseudomonadota</taxon>
        <taxon>Gammaproteobacteria</taxon>
        <taxon>Orbales</taxon>
        <taxon>Orbaceae</taxon>
        <taxon>Frischella</taxon>
    </lineage>
</organism>
<proteinExistence type="predicted"/>
<evidence type="ECO:0000256" key="7">
    <source>
        <dbReference type="ARBA" id="ARBA00023136"/>
    </source>
</evidence>
<dbReference type="NCBIfam" id="NF008039">
    <property type="entry name" value="PRK10771.1"/>
    <property type="match status" value="1"/>
</dbReference>
<dbReference type="InterPro" id="IPR050093">
    <property type="entry name" value="ABC_SmlMolc_Importer"/>
</dbReference>
<dbReference type="PROSITE" id="PS50893">
    <property type="entry name" value="ABC_TRANSPORTER_2"/>
    <property type="match status" value="1"/>
</dbReference>
<dbReference type="PANTHER" id="PTHR42781:SF1">
    <property type="entry name" value="THIAMINE IMPORT ATP-BINDING PROTEIN THIQ"/>
    <property type="match status" value="1"/>
</dbReference>
<keyword evidence="7" id="KW-0472">Membrane</keyword>
<dbReference type="Proteomes" id="UP000651208">
    <property type="component" value="Unassembled WGS sequence"/>
</dbReference>